<gene>
    <name evidence="3" type="primary">LOC103582752</name>
</gene>
<protein>
    <submittedName>
        <fullName evidence="3">Basic proline-rich protein-like</fullName>
    </submittedName>
</protein>
<evidence type="ECO:0000256" key="1">
    <source>
        <dbReference type="SAM" id="MobiDB-lite"/>
    </source>
</evidence>
<evidence type="ECO:0000313" key="2">
    <source>
        <dbReference type="Proteomes" id="UP000694923"/>
    </source>
</evidence>
<organism evidence="2 3">
    <name type="scientific">Galeopterus variegatus</name>
    <name type="common">Malayan flying lemur</name>
    <name type="synonym">Cynocephalus variegatus</name>
    <dbReference type="NCBI Taxonomy" id="482537"/>
    <lineage>
        <taxon>Eukaryota</taxon>
        <taxon>Metazoa</taxon>
        <taxon>Chordata</taxon>
        <taxon>Craniata</taxon>
        <taxon>Vertebrata</taxon>
        <taxon>Euteleostomi</taxon>
        <taxon>Mammalia</taxon>
        <taxon>Eutheria</taxon>
        <taxon>Euarchontoglires</taxon>
        <taxon>Dermoptera</taxon>
        <taxon>Cynocephalidae</taxon>
        <taxon>Galeopterus</taxon>
    </lineage>
</organism>
<keyword evidence="2" id="KW-1185">Reference proteome</keyword>
<sequence length="327" mass="34843">PTPGGTENRACPPPPPSKKPGLPESLKLFKSYPAPRARVPGTTTSAAASLVFLTTRPTREHEPPQSPTPWGTEASARPPPPPSKKPGLPESLKLFKSYPAPRARVPGTTTSAAASLVFLTTRPTREHEPPQSPTPWGTEKRACPPPPPSKKPGLPESLKLLKSYPVPRARVPGTTTSAASSLVFLTTRRTREHEPPQSPTPRGTENRACPPPAPPQSKPSGRSGRLNPNQSPTPGTRDPDQPTSAPAAFQAASSTREPESQQKHHPPRGLETRAAHRPSNTAHRRSCPSIQANQVAFTETKAPPPGSETRARPPPSPPPPSWSKQPG</sequence>
<proteinExistence type="predicted"/>
<name>A0ABM0Q297_GALVR</name>
<feature type="compositionally biased region" description="Basic and acidic residues" evidence="1">
    <location>
        <begin position="256"/>
        <end position="274"/>
    </location>
</feature>
<accession>A0ABM0Q297</accession>
<dbReference type="RefSeq" id="XP_008562488.1">
    <property type="nucleotide sequence ID" value="XM_008564266.1"/>
</dbReference>
<feature type="non-terminal residue" evidence="3">
    <location>
        <position position="1"/>
    </location>
</feature>
<feature type="compositionally biased region" description="Polar residues" evidence="1">
    <location>
        <begin position="173"/>
        <end position="184"/>
    </location>
</feature>
<feature type="compositionally biased region" description="Low complexity" evidence="1">
    <location>
        <begin position="85"/>
        <end position="94"/>
    </location>
</feature>
<evidence type="ECO:0000313" key="3">
    <source>
        <dbReference type="RefSeq" id="XP_008562488.1"/>
    </source>
</evidence>
<feature type="region of interest" description="Disordered" evidence="1">
    <location>
        <begin position="1"/>
        <end position="327"/>
    </location>
</feature>
<dbReference type="GeneID" id="103582752"/>
<reference evidence="3" key="1">
    <citation type="submission" date="2025-08" db="UniProtKB">
        <authorList>
            <consortium name="RefSeq"/>
        </authorList>
    </citation>
    <scope>IDENTIFICATION</scope>
</reference>
<feature type="compositionally biased region" description="Low complexity" evidence="1">
    <location>
        <begin position="151"/>
        <end position="163"/>
    </location>
</feature>
<feature type="compositionally biased region" description="Pro residues" evidence="1">
    <location>
        <begin position="302"/>
        <end position="321"/>
    </location>
</feature>
<feature type="compositionally biased region" description="Low complexity" evidence="1">
    <location>
        <begin position="19"/>
        <end position="28"/>
    </location>
</feature>
<feature type="compositionally biased region" description="Polar residues" evidence="1">
    <location>
        <begin position="288"/>
        <end position="297"/>
    </location>
</feature>
<dbReference type="Proteomes" id="UP000694923">
    <property type="component" value="Unplaced"/>
</dbReference>